<dbReference type="InterPro" id="IPR020904">
    <property type="entry name" value="Sc_DH/Rdtase_CS"/>
</dbReference>
<evidence type="ECO:0000313" key="4">
    <source>
        <dbReference type="EMBL" id="REL32668.1"/>
    </source>
</evidence>
<proteinExistence type="inferred from homology"/>
<evidence type="ECO:0000256" key="2">
    <source>
        <dbReference type="ARBA" id="ARBA00023002"/>
    </source>
</evidence>
<comment type="similarity">
    <text evidence="1 3">Belongs to the short-chain dehydrogenases/reductases (SDR) family.</text>
</comment>
<dbReference type="InterPro" id="IPR002347">
    <property type="entry name" value="SDR_fam"/>
</dbReference>
<dbReference type="PRINTS" id="PR00081">
    <property type="entry name" value="GDHRDH"/>
</dbReference>
<keyword evidence="5" id="KW-1185">Reference proteome</keyword>
<sequence length="282" mass="30063">MKGKTVLITGASAGVGAEAARVFATQGANLVLIARGQQALDEITQELSAQVKVMSQTLDVNDLSQFEPLLESVMQEFGRIDVLVNNAGYHQRGDAIGIAPEDIAQMVDVNLRAPLVFSRQVIPHMKANGGGAIVNIGSLAGRMPLQGGAAYGATKAGLRSFTYALGDELKPFNIHVGVVSPGPIDTGFIMSNIDQVEDIVFSQEMSSARQVADAALTVALGKEREVCLPASGGLLTTISYLFPWLRTKLRPAMYRKGAKLKAKYKARNLALKQALKQANKQA</sequence>
<dbReference type="AlphaFoldDB" id="A0A3E0U6T0"/>
<protein>
    <submittedName>
        <fullName evidence="4">SDR family NAD(P)-dependent oxidoreductase</fullName>
    </submittedName>
</protein>
<accession>A0A3E0U6T0</accession>
<dbReference type="SUPFAM" id="SSF51735">
    <property type="entry name" value="NAD(P)-binding Rossmann-fold domains"/>
    <property type="match status" value="1"/>
</dbReference>
<comment type="caution">
    <text evidence="4">The sequence shown here is derived from an EMBL/GenBank/DDBJ whole genome shotgun (WGS) entry which is preliminary data.</text>
</comment>
<dbReference type="PANTHER" id="PTHR44196:SF1">
    <property type="entry name" value="DEHYDROGENASE_REDUCTASE SDR FAMILY MEMBER 7B"/>
    <property type="match status" value="1"/>
</dbReference>
<keyword evidence="2" id="KW-0560">Oxidoreductase</keyword>
<dbReference type="GO" id="GO:0016020">
    <property type="term" value="C:membrane"/>
    <property type="evidence" value="ECO:0007669"/>
    <property type="project" value="TreeGrafter"/>
</dbReference>
<dbReference type="InterPro" id="IPR036291">
    <property type="entry name" value="NAD(P)-bd_dom_sf"/>
</dbReference>
<dbReference type="Gene3D" id="3.40.50.720">
    <property type="entry name" value="NAD(P)-binding Rossmann-like Domain"/>
    <property type="match status" value="1"/>
</dbReference>
<dbReference type="PROSITE" id="PS00061">
    <property type="entry name" value="ADH_SHORT"/>
    <property type="match status" value="1"/>
</dbReference>
<dbReference type="EMBL" id="QUOT01000001">
    <property type="protein sequence ID" value="REL32668.1"/>
    <property type="molecule type" value="Genomic_DNA"/>
</dbReference>
<evidence type="ECO:0000256" key="3">
    <source>
        <dbReference type="RuleBase" id="RU000363"/>
    </source>
</evidence>
<evidence type="ECO:0000313" key="5">
    <source>
        <dbReference type="Proteomes" id="UP000256899"/>
    </source>
</evidence>
<evidence type="ECO:0000256" key="1">
    <source>
        <dbReference type="ARBA" id="ARBA00006484"/>
    </source>
</evidence>
<dbReference type="PRINTS" id="PR00080">
    <property type="entry name" value="SDRFAMILY"/>
</dbReference>
<organism evidence="4 5">
    <name type="scientific">Thalassotalea euphylliae</name>
    <dbReference type="NCBI Taxonomy" id="1655234"/>
    <lineage>
        <taxon>Bacteria</taxon>
        <taxon>Pseudomonadati</taxon>
        <taxon>Pseudomonadota</taxon>
        <taxon>Gammaproteobacteria</taxon>
        <taxon>Alteromonadales</taxon>
        <taxon>Colwelliaceae</taxon>
        <taxon>Thalassotalea</taxon>
    </lineage>
</organism>
<dbReference type="PANTHER" id="PTHR44196">
    <property type="entry name" value="DEHYDROGENASE/REDUCTASE SDR FAMILY MEMBER 7B"/>
    <property type="match status" value="1"/>
</dbReference>
<dbReference type="Proteomes" id="UP000256899">
    <property type="component" value="Unassembled WGS sequence"/>
</dbReference>
<dbReference type="GO" id="GO:0016491">
    <property type="term" value="F:oxidoreductase activity"/>
    <property type="evidence" value="ECO:0007669"/>
    <property type="project" value="UniProtKB-KW"/>
</dbReference>
<dbReference type="CDD" id="cd05233">
    <property type="entry name" value="SDR_c"/>
    <property type="match status" value="1"/>
</dbReference>
<dbReference type="Pfam" id="PF00106">
    <property type="entry name" value="adh_short"/>
    <property type="match status" value="1"/>
</dbReference>
<dbReference type="PIRSF" id="PIRSF000126">
    <property type="entry name" value="11-beta-HSD1"/>
    <property type="match status" value="1"/>
</dbReference>
<name>A0A3E0U6T0_9GAMM</name>
<gene>
    <name evidence="4" type="ORF">DXX94_09025</name>
</gene>
<reference evidence="5" key="1">
    <citation type="submission" date="2018-08" db="EMBL/GenBank/DDBJ databases">
        <title>Thalassotalea euphylliae genome.</title>
        <authorList>
            <person name="Summers S."/>
            <person name="Rice S.A."/>
            <person name="Freckelton M.L."/>
            <person name="Nedved B.T."/>
            <person name="Hadfield M.G."/>
        </authorList>
    </citation>
    <scope>NUCLEOTIDE SEQUENCE [LARGE SCALE GENOMIC DNA]</scope>
    <source>
        <strain evidence="5">H3</strain>
    </source>
</reference>